<proteinExistence type="predicted"/>
<dbReference type="InterPro" id="IPR050708">
    <property type="entry name" value="T6SS_VgrG/RHS"/>
</dbReference>
<dbReference type="AlphaFoldDB" id="A0A4Y7UGR6"/>
<accession>A0A4Y7UGR6</accession>
<comment type="caution">
    <text evidence="1">The sequence shown here is derived from an EMBL/GenBank/DDBJ whole genome shotgun (WGS) entry which is preliminary data.</text>
</comment>
<dbReference type="OrthoDB" id="2972467at2"/>
<name>A0A4Y7UGR6_9FLAO</name>
<evidence type="ECO:0000313" key="1">
    <source>
        <dbReference type="EMBL" id="TEB45371.1"/>
    </source>
</evidence>
<evidence type="ECO:0000313" key="2">
    <source>
        <dbReference type="Proteomes" id="UP000298340"/>
    </source>
</evidence>
<dbReference type="EMBL" id="QWDN01000002">
    <property type="protein sequence ID" value="TEB45371.1"/>
    <property type="molecule type" value="Genomic_DNA"/>
</dbReference>
<organism evidence="1 2">
    <name type="scientific">Flavobacterium circumlabens</name>
    <dbReference type="NCBI Taxonomy" id="2133765"/>
    <lineage>
        <taxon>Bacteria</taxon>
        <taxon>Pseudomonadati</taxon>
        <taxon>Bacteroidota</taxon>
        <taxon>Flavobacteriia</taxon>
        <taxon>Flavobacteriales</taxon>
        <taxon>Flavobacteriaceae</taxon>
        <taxon>Flavobacterium</taxon>
    </lineage>
</organism>
<dbReference type="NCBIfam" id="TIGR03696">
    <property type="entry name" value="Rhs_assc_core"/>
    <property type="match status" value="1"/>
</dbReference>
<dbReference type="PANTHER" id="PTHR32305">
    <property type="match status" value="1"/>
</dbReference>
<dbReference type="PANTHER" id="PTHR32305:SF15">
    <property type="entry name" value="PROTEIN RHSA-RELATED"/>
    <property type="match status" value="1"/>
</dbReference>
<dbReference type="Gene3D" id="2.180.10.10">
    <property type="entry name" value="RHS repeat-associated core"/>
    <property type="match status" value="1"/>
</dbReference>
<protein>
    <submittedName>
        <fullName evidence="1">RHS repeat-associated core domain-containing protein</fullName>
    </submittedName>
</protein>
<reference evidence="1 2" key="1">
    <citation type="journal article" date="2018" name="Syst. Appl. Microbiol.">
        <title>Flavobacterium circumlabens sp. nov. and Flavobacterium cupreum sp. nov., two psychrotrophic species isolated from Antarctic environmental samples.</title>
        <authorList>
            <person name="Kralova S."/>
            <person name="Busse H.J."/>
            <person name="Svec P."/>
            <person name="Maslanova I."/>
            <person name="Stankova E."/>
            <person name="Bartak M."/>
            <person name="Sedlacek I."/>
        </authorList>
    </citation>
    <scope>NUCLEOTIDE SEQUENCE [LARGE SCALE GENOMIC DNA]</scope>
    <source>
        <strain evidence="1 2">CCM 8828</strain>
    </source>
</reference>
<sequence length="367" mass="40853">MTDYLQGGFQYSALNSKTFTLDFFPTAEGYVQPSGSSYEYVYQYKDHLGNVRLSYSDKDNNGTVNNTEIIAENNYYPFGLAHKGYNSNVVSTNPAQKYKYNSKELQDDFGLNFYDFGARNYDPALGRWMNIDPLTEQMRRHSPYNHVFNNPIRFNDPDGMAPQDIIVTGSESKKFTEQLNSASNLKITRDNETGKLSATGIAKTKADKKLLEAINDKDITVKIDATSDNFRGNEVIFGGAFGGSEFNNDAIVATQVVNPIQASIIEDLTGMPTGTVAIHETLEAYLGAVKSPGAGGFNSDLRSYEKAHKDAMKLAPNAKKVNTLNGFRVRVSNENVSEDKATYSGVIWKGMDYRQLFSDENVPIKRK</sequence>
<gene>
    <name evidence="1" type="ORF">D0809_09435</name>
</gene>
<dbReference type="Proteomes" id="UP000298340">
    <property type="component" value="Unassembled WGS sequence"/>
</dbReference>
<dbReference type="InterPro" id="IPR022385">
    <property type="entry name" value="Rhs_assc_core"/>
</dbReference>